<comment type="caution">
    <text evidence="1">The sequence shown here is derived from an EMBL/GenBank/DDBJ whole genome shotgun (WGS) entry which is preliminary data.</text>
</comment>
<dbReference type="InterPro" id="IPR029278">
    <property type="entry name" value="Imm26"/>
</dbReference>
<sequence length="212" mass="23492">MSRYLPLTGEIKWHLSITIILPGLLQGSSISKSTIIQNQDRLSPALQREAVEMVNLKIHGWGKKERTMIRFINSGDIFCFKLNNGKYGFGRIISKVSIGHTAEIFNFVSSSPDISADMLEVTALVFPPVVLDSYSLFDKRISGDWQIIGHQDGYSSVGHAGVFFSYGVGDSCKRVDINGNVQSIASADKNNYPPYTPKNDNHIQAMIHNAQT</sequence>
<dbReference type="Pfam" id="PF15428">
    <property type="entry name" value="Imm26"/>
    <property type="match status" value="1"/>
</dbReference>
<evidence type="ECO:0000313" key="1">
    <source>
        <dbReference type="EMBL" id="MFM0005475.1"/>
    </source>
</evidence>
<gene>
    <name evidence="1" type="ORF">PQR57_31285</name>
</gene>
<accession>A0ABW9AY51</accession>
<proteinExistence type="predicted"/>
<organism evidence="1 2">
    <name type="scientific">Paraburkholderia dipogonis</name>
    <dbReference type="NCBI Taxonomy" id="1211383"/>
    <lineage>
        <taxon>Bacteria</taxon>
        <taxon>Pseudomonadati</taxon>
        <taxon>Pseudomonadota</taxon>
        <taxon>Betaproteobacteria</taxon>
        <taxon>Burkholderiales</taxon>
        <taxon>Burkholderiaceae</taxon>
        <taxon>Paraburkholderia</taxon>
    </lineage>
</organism>
<keyword evidence="2" id="KW-1185">Reference proteome</keyword>
<evidence type="ECO:0000313" key="2">
    <source>
        <dbReference type="Proteomes" id="UP001629230"/>
    </source>
</evidence>
<name>A0ABW9AY51_9BURK</name>
<reference evidence="1 2" key="1">
    <citation type="journal article" date="2024" name="Chem. Sci.">
        <title>Discovery of megapolipeptins by genome mining of a Burkholderiales bacteria collection.</title>
        <authorList>
            <person name="Paulo B.S."/>
            <person name="Recchia M.J.J."/>
            <person name="Lee S."/>
            <person name="Fergusson C.H."/>
            <person name="Romanowski S.B."/>
            <person name="Hernandez A."/>
            <person name="Krull N."/>
            <person name="Liu D.Y."/>
            <person name="Cavanagh H."/>
            <person name="Bos A."/>
            <person name="Gray C.A."/>
            <person name="Murphy B.T."/>
            <person name="Linington R.G."/>
            <person name="Eustaquio A.S."/>
        </authorList>
    </citation>
    <scope>NUCLEOTIDE SEQUENCE [LARGE SCALE GENOMIC DNA]</scope>
    <source>
        <strain evidence="1 2">RL17-350-BIC-A</strain>
    </source>
</reference>
<dbReference type="Proteomes" id="UP001629230">
    <property type="component" value="Unassembled WGS sequence"/>
</dbReference>
<dbReference type="RefSeq" id="WP_408180187.1">
    <property type="nucleotide sequence ID" value="NZ_JAQQEZ010000029.1"/>
</dbReference>
<protein>
    <submittedName>
        <fullName evidence="1">Immunity 26/phosphotriesterase HocA family protein</fullName>
    </submittedName>
</protein>
<dbReference type="EMBL" id="JAQQEZ010000029">
    <property type="protein sequence ID" value="MFM0005475.1"/>
    <property type="molecule type" value="Genomic_DNA"/>
</dbReference>